<dbReference type="PROSITE" id="PS50932">
    <property type="entry name" value="HTH_LACI_2"/>
    <property type="match status" value="1"/>
</dbReference>
<dbReference type="SUPFAM" id="SSF47413">
    <property type="entry name" value="lambda repressor-like DNA-binding domains"/>
    <property type="match status" value="1"/>
</dbReference>
<keyword evidence="2" id="KW-0238">DNA-binding</keyword>
<evidence type="ECO:0000259" key="5">
    <source>
        <dbReference type="PROSITE" id="PS50932"/>
    </source>
</evidence>
<feature type="domain" description="HTH lacI-type" evidence="5">
    <location>
        <begin position="18"/>
        <end position="70"/>
    </location>
</feature>
<dbReference type="SMART" id="SM00354">
    <property type="entry name" value="HTH_LACI"/>
    <property type="match status" value="1"/>
</dbReference>
<protein>
    <recommendedName>
        <fullName evidence="5">HTH lacI-type domain-containing protein</fullName>
    </recommendedName>
</protein>
<evidence type="ECO:0000256" key="4">
    <source>
        <dbReference type="SAM" id="MobiDB-lite"/>
    </source>
</evidence>
<accession>A0A6J4UAZ2</accession>
<dbReference type="GO" id="GO:0003700">
    <property type="term" value="F:DNA-binding transcription factor activity"/>
    <property type="evidence" value="ECO:0007669"/>
    <property type="project" value="TreeGrafter"/>
</dbReference>
<dbReference type="InterPro" id="IPR000843">
    <property type="entry name" value="HTH_LacI"/>
</dbReference>
<evidence type="ECO:0000256" key="2">
    <source>
        <dbReference type="ARBA" id="ARBA00023125"/>
    </source>
</evidence>
<keyword evidence="3" id="KW-0804">Transcription</keyword>
<dbReference type="EMBL" id="CADCWJ010000074">
    <property type="protein sequence ID" value="CAA9543487.1"/>
    <property type="molecule type" value="Genomic_DNA"/>
</dbReference>
<dbReference type="Pfam" id="PF13377">
    <property type="entry name" value="Peripla_BP_3"/>
    <property type="match status" value="1"/>
</dbReference>
<dbReference type="SUPFAM" id="SSF53822">
    <property type="entry name" value="Periplasmic binding protein-like I"/>
    <property type="match status" value="1"/>
</dbReference>
<evidence type="ECO:0000256" key="1">
    <source>
        <dbReference type="ARBA" id="ARBA00023015"/>
    </source>
</evidence>
<dbReference type="PANTHER" id="PTHR30146">
    <property type="entry name" value="LACI-RELATED TRANSCRIPTIONAL REPRESSOR"/>
    <property type="match status" value="1"/>
</dbReference>
<dbReference type="InterPro" id="IPR028082">
    <property type="entry name" value="Peripla_BP_I"/>
</dbReference>
<dbReference type="Pfam" id="PF00356">
    <property type="entry name" value="LacI"/>
    <property type="match status" value="1"/>
</dbReference>
<keyword evidence="1" id="KW-0805">Transcription regulation</keyword>
<feature type="region of interest" description="Disordered" evidence="4">
    <location>
        <begin position="1"/>
        <end position="23"/>
    </location>
</feature>
<dbReference type="CDD" id="cd01392">
    <property type="entry name" value="HTH_LacI"/>
    <property type="match status" value="1"/>
</dbReference>
<dbReference type="Gene3D" id="3.40.50.2300">
    <property type="match status" value="2"/>
</dbReference>
<evidence type="ECO:0000256" key="3">
    <source>
        <dbReference type="ARBA" id="ARBA00023163"/>
    </source>
</evidence>
<dbReference type="PROSITE" id="PS00356">
    <property type="entry name" value="HTH_LACI_1"/>
    <property type="match status" value="1"/>
</dbReference>
<dbReference type="InterPro" id="IPR046335">
    <property type="entry name" value="LacI/GalR-like_sensor"/>
</dbReference>
<dbReference type="AlphaFoldDB" id="A0A6J4UAZ2"/>
<reference evidence="6" key="1">
    <citation type="submission" date="2020-02" db="EMBL/GenBank/DDBJ databases">
        <authorList>
            <person name="Meier V. D."/>
        </authorList>
    </citation>
    <scope>NUCLEOTIDE SEQUENCE</scope>
    <source>
        <strain evidence="6">AVDCRST_MAG87</strain>
    </source>
</reference>
<organism evidence="6">
    <name type="scientific">uncultured Thermomicrobiales bacterium</name>
    <dbReference type="NCBI Taxonomy" id="1645740"/>
    <lineage>
        <taxon>Bacteria</taxon>
        <taxon>Pseudomonadati</taxon>
        <taxon>Thermomicrobiota</taxon>
        <taxon>Thermomicrobia</taxon>
        <taxon>Thermomicrobiales</taxon>
        <taxon>environmental samples</taxon>
    </lineage>
</organism>
<dbReference type="Gene3D" id="1.10.260.40">
    <property type="entry name" value="lambda repressor-like DNA-binding domains"/>
    <property type="match status" value="1"/>
</dbReference>
<gene>
    <name evidence="6" type="ORF">AVDCRST_MAG87-278</name>
</gene>
<evidence type="ECO:0000313" key="6">
    <source>
        <dbReference type="EMBL" id="CAA9543487.1"/>
    </source>
</evidence>
<name>A0A6J4UAZ2_9BACT</name>
<dbReference type="InterPro" id="IPR010982">
    <property type="entry name" value="Lambda_DNA-bd_dom_sf"/>
</dbReference>
<dbReference type="GO" id="GO:0000976">
    <property type="term" value="F:transcription cis-regulatory region binding"/>
    <property type="evidence" value="ECO:0007669"/>
    <property type="project" value="TreeGrafter"/>
</dbReference>
<proteinExistence type="predicted"/>
<sequence>MSDTQPGDVPHDGQAKQPTMRDIADASGVSVATVSLVLNGKGGISEATRRRVVAASNDLAYPTLARRMNGQRVEQRIGQPETVSVLIEHLPTSPFSDPFNRHVLTGIEAEARQAGYRIVIEFASDRDGPADSHWSGEWAAGVLILGGGDLRPEWVDSVFEARLPAVVVDHFIPDARLPSVVPDNFAGAYAITRYLIDAGHTRIGFLRGPSKYWTLEERRGGYLLAMNQAGLGPDPGLIPPRISHGQEKGFGEMLALLDLAQPPTAVFAVSDQTAVGAYRALSSRGLNVGDDISVVGFDDIEVARMLVPPLTTVRDSPAELGKVAFRRLLRMMQGTGLDADASIKWTVPTRIIERQSVRRLVDH</sequence>
<dbReference type="PANTHER" id="PTHR30146:SF109">
    <property type="entry name" value="HTH-TYPE TRANSCRIPTIONAL REGULATOR GALS"/>
    <property type="match status" value="1"/>
</dbReference>